<keyword evidence="3 5" id="KW-0698">rRNA processing</keyword>
<dbReference type="Gene3D" id="2.40.30.60">
    <property type="entry name" value="RimM"/>
    <property type="match status" value="1"/>
</dbReference>
<dbReference type="InterPro" id="IPR036976">
    <property type="entry name" value="RimM_N_sf"/>
</dbReference>
<dbReference type="InterPro" id="IPR011033">
    <property type="entry name" value="PRC_barrel-like_sf"/>
</dbReference>
<dbReference type="GO" id="GO:0006364">
    <property type="term" value="P:rRNA processing"/>
    <property type="evidence" value="ECO:0007669"/>
    <property type="project" value="UniProtKB-UniRule"/>
</dbReference>
<dbReference type="NCBIfam" id="TIGR02273">
    <property type="entry name" value="16S_RimM"/>
    <property type="match status" value="1"/>
</dbReference>
<dbReference type="GO" id="GO:0005840">
    <property type="term" value="C:ribosome"/>
    <property type="evidence" value="ECO:0007669"/>
    <property type="project" value="InterPro"/>
</dbReference>
<dbReference type="PATRIC" id="fig|797515.3.peg.2324"/>
<dbReference type="AlphaFoldDB" id="G9ZS61"/>
<comment type="subcellular location">
    <subcellularLocation>
        <location evidence="5">Cytoplasm</location>
    </subcellularLocation>
</comment>
<evidence type="ECO:0000313" key="9">
    <source>
        <dbReference type="Proteomes" id="UP000004625"/>
    </source>
</evidence>
<feature type="domain" description="Ribosome maturation factor RimM PRC barrel" evidence="7">
    <location>
        <begin position="108"/>
        <end position="175"/>
    </location>
</feature>
<keyword evidence="4 5" id="KW-0143">Chaperone</keyword>
<dbReference type="InterPro" id="IPR002676">
    <property type="entry name" value="RimM_N"/>
</dbReference>
<keyword evidence="1 5" id="KW-0963">Cytoplasm</keyword>
<evidence type="ECO:0000256" key="1">
    <source>
        <dbReference type="ARBA" id="ARBA00022490"/>
    </source>
</evidence>
<evidence type="ECO:0000256" key="3">
    <source>
        <dbReference type="ARBA" id="ARBA00022552"/>
    </source>
</evidence>
<organism evidence="8 9">
    <name type="scientific">Lentilactobacillus parafarraginis F0439</name>
    <dbReference type="NCBI Taxonomy" id="797515"/>
    <lineage>
        <taxon>Bacteria</taxon>
        <taxon>Bacillati</taxon>
        <taxon>Bacillota</taxon>
        <taxon>Bacilli</taxon>
        <taxon>Lactobacillales</taxon>
        <taxon>Lactobacillaceae</taxon>
        <taxon>Lentilactobacillus</taxon>
    </lineage>
</organism>
<protein>
    <recommendedName>
        <fullName evidence="5">Ribosome maturation factor RimM</fullName>
    </recommendedName>
</protein>
<keyword evidence="2 5" id="KW-0690">Ribosome biogenesis</keyword>
<dbReference type="Gene3D" id="2.30.30.240">
    <property type="entry name" value="PRC-barrel domain"/>
    <property type="match status" value="1"/>
</dbReference>
<dbReference type="HOGENOM" id="CLU_077636_3_1_9"/>
<dbReference type="PANTHER" id="PTHR33692">
    <property type="entry name" value="RIBOSOME MATURATION FACTOR RIMM"/>
    <property type="match status" value="1"/>
</dbReference>
<comment type="caution">
    <text evidence="8">The sequence shown here is derived from an EMBL/GenBank/DDBJ whole genome shotgun (WGS) entry which is preliminary data.</text>
</comment>
<comment type="function">
    <text evidence="5">An accessory protein needed during the final step in the assembly of 30S ribosomal subunit, possibly for assembly of the head region. Essential for efficient processing of 16S rRNA. May be needed both before and after RbfA during the maturation of 16S rRNA. It has affinity for free ribosomal 30S subunits but not for 70S ribosomes.</text>
</comment>
<comment type="similarity">
    <text evidence="5">Belongs to the RimM family.</text>
</comment>
<dbReference type="InterPro" id="IPR009000">
    <property type="entry name" value="Transl_B-barrel_sf"/>
</dbReference>
<evidence type="ECO:0000256" key="5">
    <source>
        <dbReference type="HAMAP-Rule" id="MF_00014"/>
    </source>
</evidence>
<dbReference type="EMBL" id="AGEY01000195">
    <property type="protein sequence ID" value="EHL95841.1"/>
    <property type="molecule type" value="Genomic_DNA"/>
</dbReference>
<dbReference type="STRING" id="797515.HMPREF9103_02579"/>
<dbReference type="SUPFAM" id="SSF50346">
    <property type="entry name" value="PRC-barrel domain"/>
    <property type="match status" value="1"/>
</dbReference>
<reference evidence="8 9" key="1">
    <citation type="submission" date="2011-09" db="EMBL/GenBank/DDBJ databases">
        <authorList>
            <person name="Weinstock G."/>
            <person name="Sodergren E."/>
            <person name="Clifton S."/>
            <person name="Fulton L."/>
            <person name="Fulton B."/>
            <person name="Courtney L."/>
            <person name="Fronick C."/>
            <person name="Harrison M."/>
            <person name="Strong C."/>
            <person name="Farmer C."/>
            <person name="Delahaunty K."/>
            <person name="Markovic C."/>
            <person name="Hall O."/>
            <person name="Minx P."/>
            <person name="Tomlinson C."/>
            <person name="Mitreva M."/>
            <person name="Hou S."/>
            <person name="Chen J."/>
            <person name="Wollam A."/>
            <person name="Pepin K.H."/>
            <person name="Johnson M."/>
            <person name="Bhonagiri V."/>
            <person name="Zhang X."/>
            <person name="Suruliraj S."/>
            <person name="Warren W."/>
            <person name="Chinwalla A."/>
            <person name="Mardis E.R."/>
            <person name="Wilson R.K."/>
        </authorList>
    </citation>
    <scope>NUCLEOTIDE SEQUENCE [LARGE SCALE GENOMIC DNA]</scope>
    <source>
        <strain evidence="8 9">F0439</strain>
    </source>
</reference>
<dbReference type="HAMAP" id="MF_00014">
    <property type="entry name" value="Ribosome_mat_RimM"/>
    <property type="match status" value="1"/>
</dbReference>
<dbReference type="PANTHER" id="PTHR33692:SF1">
    <property type="entry name" value="RIBOSOME MATURATION FACTOR RIMM"/>
    <property type="match status" value="1"/>
</dbReference>
<dbReference type="Pfam" id="PF01782">
    <property type="entry name" value="RimM"/>
    <property type="match status" value="1"/>
</dbReference>
<evidence type="ECO:0000259" key="6">
    <source>
        <dbReference type="Pfam" id="PF01782"/>
    </source>
</evidence>
<comment type="subunit">
    <text evidence="5">Binds ribosomal protein uS19.</text>
</comment>
<dbReference type="SUPFAM" id="SSF50447">
    <property type="entry name" value="Translation proteins"/>
    <property type="match status" value="1"/>
</dbReference>
<gene>
    <name evidence="5" type="primary">rimM</name>
    <name evidence="8" type="ORF">HMPREF9103_02579</name>
</gene>
<feature type="domain" description="RimM N-terminal" evidence="6">
    <location>
        <begin position="10"/>
        <end position="93"/>
    </location>
</feature>
<dbReference type="GO" id="GO:0042274">
    <property type="term" value="P:ribosomal small subunit biogenesis"/>
    <property type="evidence" value="ECO:0007669"/>
    <property type="project" value="UniProtKB-UniRule"/>
</dbReference>
<accession>G9ZS61</accession>
<dbReference type="InterPro" id="IPR056792">
    <property type="entry name" value="PRC_RimM"/>
</dbReference>
<evidence type="ECO:0000313" key="8">
    <source>
        <dbReference type="EMBL" id="EHL95841.1"/>
    </source>
</evidence>
<proteinExistence type="inferred from homology"/>
<dbReference type="GO" id="GO:0043022">
    <property type="term" value="F:ribosome binding"/>
    <property type="evidence" value="ECO:0007669"/>
    <property type="project" value="InterPro"/>
</dbReference>
<dbReference type="InterPro" id="IPR011961">
    <property type="entry name" value="RimM"/>
</dbReference>
<comment type="domain">
    <text evidence="5">The PRC barrel domain binds ribosomal protein uS19.</text>
</comment>
<evidence type="ECO:0000256" key="4">
    <source>
        <dbReference type="ARBA" id="ARBA00023186"/>
    </source>
</evidence>
<evidence type="ECO:0000259" key="7">
    <source>
        <dbReference type="Pfam" id="PF24986"/>
    </source>
</evidence>
<dbReference type="Proteomes" id="UP000004625">
    <property type="component" value="Unassembled WGS sequence"/>
</dbReference>
<dbReference type="eggNOG" id="COG0806">
    <property type="taxonomic scope" value="Bacteria"/>
</dbReference>
<evidence type="ECO:0000256" key="2">
    <source>
        <dbReference type="ARBA" id="ARBA00022517"/>
    </source>
</evidence>
<keyword evidence="9" id="KW-1185">Reference proteome</keyword>
<dbReference type="Pfam" id="PF24986">
    <property type="entry name" value="PRC_RimM"/>
    <property type="match status" value="1"/>
</dbReference>
<name>G9ZS61_9LACO</name>
<dbReference type="GO" id="GO:0005737">
    <property type="term" value="C:cytoplasm"/>
    <property type="evidence" value="ECO:0007669"/>
    <property type="project" value="UniProtKB-SubCell"/>
</dbReference>
<sequence length="180" mass="20447">MEDSMNYYNIGKIVNTQGLKGEVRVISITDFPEKRFVKGNTIYAKLPKSEKMMALQIDGVRKHKSFILLHFKGYPSINDVEFLKPSTLFVDETSLSEDDLKPGEYYYHQIIGLDVFDDNGQKIGQVKEILSPGANDVWVVQRPAKSDLLLPKIDSVIKKVDLDQKRIDVSIPEGLDNDED</sequence>